<proteinExistence type="predicted"/>
<protein>
    <submittedName>
        <fullName evidence="1">Uncharacterized protein</fullName>
    </submittedName>
</protein>
<name>A0A0F9A3H1_9ZZZZ</name>
<comment type="caution">
    <text evidence="1">The sequence shown here is derived from an EMBL/GenBank/DDBJ whole genome shotgun (WGS) entry which is preliminary data.</text>
</comment>
<organism evidence="1">
    <name type="scientific">marine sediment metagenome</name>
    <dbReference type="NCBI Taxonomy" id="412755"/>
    <lineage>
        <taxon>unclassified sequences</taxon>
        <taxon>metagenomes</taxon>
        <taxon>ecological metagenomes</taxon>
    </lineage>
</organism>
<accession>A0A0F9A3H1</accession>
<reference evidence="1" key="1">
    <citation type="journal article" date="2015" name="Nature">
        <title>Complex archaea that bridge the gap between prokaryotes and eukaryotes.</title>
        <authorList>
            <person name="Spang A."/>
            <person name="Saw J.H."/>
            <person name="Jorgensen S.L."/>
            <person name="Zaremba-Niedzwiedzka K."/>
            <person name="Martijn J."/>
            <person name="Lind A.E."/>
            <person name="van Eijk R."/>
            <person name="Schleper C."/>
            <person name="Guy L."/>
            <person name="Ettema T.J."/>
        </authorList>
    </citation>
    <scope>NUCLEOTIDE SEQUENCE</scope>
</reference>
<sequence>VAERILIGAATAPLTGVGIFLGLDGSDYEFRAGDPAGSFIHWDATNLTISGAVITLGSGSSPGIQGWTQDLVFSPTDNDTVAWASGTLTLADGTAFSISGGNTGNMTAVTYIYLDTAVSTTAYQTSTTATDSVGANKILVAVAEDVADAAKDAEFVVYGGSGDVGVSKTILASVIAADVITFNEIAGNTITGAEINTMNLTAKTLTADTGIVGGWTLSGGELSSGNTAIDATGQIIRMGATAFSTTAGIWMGLDGGVYKFRVGNPAVNQPRLVWDGTTLSISERLLYDTGALATFEDGAGVVQGSIYGTLRSINIDALNVCTFEVGSVPVAEIALAGFFLEAGKAIFPRSLDNTTYYHGTVAATHAFVVSNTERLLVNASGITVTGQGVFSNSVTIDNPDEWLLLTDTVTSGSVDLTFQNATTGTGAAGFQVGIT</sequence>
<dbReference type="AlphaFoldDB" id="A0A0F9A3H1"/>
<feature type="non-terminal residue" evidence="1">
    <location>
        <position position="435"/>
    </location>
</feature>
<gene>
    <name evidence="1" type="ORF">LCGC14_2700460</name>
</gene>
<feature type="non-terminal residue" evidence="1">
    <location>
        <position position="1"/>
    </location>
</feature>
<dbReference type="EMBL" id="LAZR01048108">
    <property type="protein sequence ID" value="KKK92685.1"/>
    <property type="molecule type" value="Genomic_DNA"/>
</dbReference>
<evidence type="ECO:0000313" key="1">
    <source>
        <dbReference type="EMBL" id="KKK92685.1"/>
    </source>
</evidence>